<keyword evidence="7" id="KW-1185">Reference proteome</keyword>
<dbReference type="Pfam" id="PF02826">
    <property type="entry name" value="2-Hacid_dh_C"/>
    <property type="match status" value="1"/>
</dbReference>
<evidence type="ECO:0000256" key="3">
    <source>
        <dbReference type="RuleBase" id="RU003719"/>
    </source>
</evidence>
<evidence type="ECO:0008006" key="8">
    <source>
        <dbReference type="Google" id="ProtNLM"/>
    </source>
</evidence>
<dbReference type="OrthoDB" id="9991913at2759"/>
<comment type="similarity">
    <text evidence="1 3">Belongs to the D-isomer specific 2-hydroxyacid dehydrogenase family.</text>
</comment>
<name>A0A9P6DNV0_9AGAM</name>
<dbReference type="InterPro" id="IPR029752">
    <property type="entry name" value="D-isomer_DH_CS1"/>
</dbReference>
<dbReference type="InterPro" id="IPR029753">
    <property type="entry name" value="D-isomer_DH_CS"/>
</dbReference>
<dbReference type="SUPFAM" id="SSF52283">
    <property type="entry name" value="Formate/glycerate dehydrogenase catalytic domain-like"/>
    <property type="match status" value="1"/>
</dbReference>
<evidence type="ECO:0000313" key="6">
    <source>
        <dbReference type="EMBL" id="KAF9505000.1"/>
    </source>
</evidence>
<dbReference type="InterPro" id="IPR006139">
    <property type="entry name" value="D-isomer_2_OHA_DH_cat_dom"/>
</dbReference>
<dbReference type="InterPro" id="IPR006140">
    <property type="entry name" value="D-isomer_DH_NAD-bd"/>
</dbReference>
<dbReference type="InterPro" id="IPR036291">
    <property type="entry name" value="NAD(P)-bd_dom_sf"/>
</dbReference>
<dbReference type="SUPFAM" id="SSF51735">
    <property type="entry name" value="NAD(P)-binding Rossmann-fold domains"/>
    <property type="match status" value="1"/>
</dbReference>
<gene>
    <name evidence="6" type="ORF">BS47DRAFT_1354505</name>
</gene>
<sequence>MLKVLICGNIVWAHKDVETMISPLAEVLNLSSMSRAEFCQDCKPGGKYSEIMGIYRHNSSSSKIGTYDAELVHSLPSGVKWIAHNGSGYDQIDIEACRARGILVSNTPGAVDDGTATTALYLIISALRQFARAEKNLAGGDWKRGLTPAHDPSSRTLGILGFGGIGLRAAELTRGFPMRVVYHSRKRAVNEPEWAEYYADFKEFLEATDILSIHVPLNMETCGLVGEKEIRTLRKGSVIVNTARGKILDEDALIRALADGHLYAAGLDVYPDEPKINPKLLTFPNVTLLPHMGTETEESQHRMEIRALQNLQDYLKGGKGKDIVPELR</sequence>
<dbReference type="GO" id="GO:0030267">
    <property type="term" value="F:glyoxylate reductase (NADPH) activity"/>
    <property type="evidence" value="ECO:0007669"/>
    <property type="project" value="TreeGrafter"/>
</dbReference>
<dbReference type="GO" id="GO:0005829">
    <property type="term" value="C:cytosol"/>
    <property type="evidence" value="ECO:0007669"/>
    <property type="project" value="TreeGrafter"/>
</dbReference>
<accession>A0A9P6DNV0</accession>
<feature type="domain" description="D-isomer specific 2-hydroxyacid dehydrogenase catalytic" evidence="4">
    <location>
        <begin position="66"/>
        <end position="324"/>
    </location>
</feature>
<evidence type="ECO:0000313" key="7">
    <source>
        <dbReference type="Proteomes" id="UP000886523"/>
    </source>
</evidence>
<dbReference type="PANTHER" id="PTHR10996:SF257">
    <property type="entry name" value="GLYOXYLATE REDUCTASE 1"/>
    <property type="match status" value="1"/>
</dbReference>
<dbReference type="EMBL" id="MU129179">
    <property type="protein sequence ID" value="KAF9505000.1"/>
    <property type="molecule type" value="Genomic_DNA"/>
</dbReference>
<comment type="caution">
    <text evidence="6">The sequence shown here is derived from an EMBL/GenBank/DDBJ whole genome shotgun (WGS) entry which is preliminary data.</text>
</comment>
<dbReference type="GO" id="GO:0016618">
    <property type="term" value="F:hydroxypyruvate reductase [NAD(P)H] activity"/>
    <property type="evidence" value="ECO:0007669"/>
    <property type="project" value="TreeGrafter"/>
</dbReference>
<feature type="domain" description="D-isomer specific 2-hydroxyacid dehydrogenase NAD-binding" evidence="5">
    <location>
        <begin position="121"/>
        <end position="293"/>
    </location>
</feature>
<evidence type="ECO:0000256" key="2">
    <source>
        <dbReference type="ARBA" id="ARBA00023002"/>
    </source>
</evidence>
<dbReference type="Pfam" id="PF00389">
    <property type="entry name" value="2-Hacid_dh"/>
    <property type="match status" value="1"/>
</dbReference>
<evidence type="ECO:0000259" key="5">
    <source>
        <dbReference type="Pfam" id="PF02826"/>
    </source>
</evidence>
<protein>
    <recommendedName>
        <fullName evidence="8">2-hydroxyacid dehydrogenase</fullName>
    </recommendedName>
</protein>
<dbReference type="GO" id="GO:0051287">
    <property type="term" value="F:NAD binding"/>
    <property type="evidence" value="ECO:0007669"/>
    <property type="project" value="InterPro"/>
</dbReference>
<dbReference type="Proteomes" id="UP000886523">
    <property type="component" value="Unassembled WGS sequence"/>
</dbReference>
<proteinExistence type="inferred from homology"/>
<dbReference type="PROSITE" id="PS00671">
    <property type="entry name" value="D_2_HYDROXYACID_DH_3"/>
    <property type="match status" value="1"/>
</dbReference>
<reference evidence="6" key="1">
    <citation type="journal article" date="2020" name="Nat. Commun.">
        <title>Large-scale genome sequencing of mycorrhizal fungi provides insights into the early evolution of symbiotic traits.</title>
        <authorList>
            <person name="Miyauchi S."/>
            <person name="Kiss E."/>
            <person name="Kuo A."/>
            <person name="Drula E."/>
            <person name="Kohler A."/>
            <person name="Sanchez-Garcia M."/>
            <person name="Morin E."/>
            <person name="Andreopoulos B."/>
            <person name="Barry K.W."/>
            <person name="Bonito G."/>
            <person name="Buee M."/>
            <person name="Carver A."/>
            <person name="Chen C."/>
            <person name="Cichocki N."/>
            <person name="Clum A."/>
            <person name="Culley D."/>
            <person name="Crous P.W."/>
            <person name="Fauchery L."/>
            <person name="Girlanda M."/>
            <person name="Hayes R.D."/>
            <person name="Keri Z."/>
            <person name="LaButti K."/>
            <person name="Lipzen A."/>
            <person name="Lombard V."/>
            <person name="Magnuson J."/>
            <person name="Maillard F."/>
            <person name="Murat C."/>
            <person name="Nolan M."/>
            <person name="Ohm R.A."/>
            <person name="Pangilinan J."/>
            <person name="Pereira M.F."/>
            <person name="Perotto S."/>
            <person name="Peter M."/>
            <person name="Pfister S."/>
            <person name="Riley R."/>
            <person name="Sitrit Y."/>
            <person name="Stielow J.B."/>
            <person name="Szollosi G."/>
            <person name="Zifcakova L."/>
            <person name="Stursova M."/>
            <person name="Spatafora J.W."/>
            <person name="Tedersoo L."/>
            <person name="Vaario L.M."/>
            <person name="Yamada A."/>
            <person name="Yan M."/>
            <person name="Wang P."/>
            <person name="Xu J."/>
            <person name="Bruns T."/>
            <person name="Baldrian P."/>
            <person name="Vilgalys R."/>
            <person name="Dunand C."/>
            <person name="Henrissat B."/>
            <person name="Grigoriev I.V."/>
            <person name="Hibbett D."/>
            <person name="Nagy L.G."/>
            <person name="Martin F.M."/>
        </authorList>
    </citation>
    <scope>NUCLEOTIDE SEQUENCE</scope>
    <source>
        <strain evidence="6">UP504</strain>
    </source>
</reference>
<dbReference type="AlphaFoldDB" id="A0A9P6DNV0"/>
<dbReference type="CDD" id="cd12168">
    <property type="entry name" value="Mand_dh_like"/>
    <property type="match status" value="1"/>
</dbReference>
<organism evidence="6 7">
    <name type="scientific">Hydnum rufescens UP504</name>
    <dbReference type="NCBI Taxonomy" id="1448309"/>
    <lineage>
        <taxon>Eukaryota</taxon>
        <taxon>Fungi</taxon>
        <taxon>Dikarya</taxon>
        <taxon>Basidiomycota</taxon>
        <taxon>Agaricomycotina</taxon>
        <taxon>Agaricomycetes</taxon>
        <taxon>Cantharellales</taxon>
        <taxon>Hydnaceae</taxon>
        <taxon>Hydnum</taxon>
    </lineage>
</organism>
<keyword evidence="2 3" id="KW-0560">Oxidoreductase</keyword>
<evidence type="ECO:0000256" key="1">
    <source>
        <dbReference type="ARBA" id="ARBA00005854"/>
    </source>
</evidence>
<dbReference type="PROSITE" id="PS00065">
    <property type="entry name" value="D_2_HYDROXYACID_DH_1"/>
    <property type="match status" value="1"/>
</dbReference>
<dbReference type="InterPro" id="IPR050223">
    <property type="entry name" value="D-isomer_2-hydroxyacid_DH"/>
</dbReference>
<dbReference type="PANTHER" id="PTHR10996">
    <property type="entry name" value="2-HYDROXYACID DEHYDROGENASE-RELATED"/>
    <property type="match status" value="1"/>
</dbReference>
<dbReference type="Gene3D" id="3.40.50.720">
    <property type="entry name" value="NAD(P)-binding Rossmann-like Domain"/>
    <property type="match status" value="2"/>
</dbReference>
<evidence type="ECO:0000259" key="4">
    <source>
        <dbReference type="Pfam" id="PF00389"/>
    </source>
</evidence>